<dbReference type="RefSeq" id="WP_126596448.1">
    <property type="nucleotide sequence ID" value="NZ_BIFQ01000001.1"/>
</dbReference>
<evidence type="ECO:0000313" key="1">
    <source>
        <dbReference type="EMBL" id="GCE05404.1"/>
    </source>
</evidence>
<protein>
    <submittedName>
        <fullName evidence="1">Uncharacterized protein</fullName>
    </submittedName>
</protein>
<keyword evidence="2" id="KW-1185">Reference proteome</keyword>
<dbReference type="EMBL" id="BIFQ01000001">
    <property type="protein sequence ID" value="GCE05404.1"/>
    <property type="molecule type" value="Genomic_DNA"/>
</dbReference>
<dbReference type="Proteomes" id="UP000287224">
    <property type="component" value="Unassembled WGS sequence"/>
</dbReference>
<comment type="caution">
    <text evidence="1">The sequence shown here is derived from an EMBL/GenBank/DDBJ whole genome shotgun (WGS) entry which is preliminary data.</text>
</comment>
<dbReference type="AlphaFoldDB" id="A0A401ZEV6"/>
<organism evidence="1 2">
    <name type="scientific">Dictyobacter aurantiacus</name>
    <dbReference type="NCBI Taxonomy" id="1936993"/>
    <lineage>
        <taxon>Bacteria</taxon>
        <taxon>Bacillati</taxon>
        <taxon>Chloroflexota</taxon>
        <taxon>Ktedonobacteria</taxon>
        <taxon>Ktedonobacterales</taxon>
        <taxon>Dictyobacteraceae</taxon>
        <taxon>Dictyobacter</taxon>
    </lineage>
</organism>
<reference evidence="2" key="1">
    <citation type="submission" date="2018-12" db="EMBL/GenBank/DDBJ databases">
        <title>Tengunoibacter tsumagoiensis gen. nov., sp. nov., Dictyobacter kobayashii sp. nov., D. alpinus sp. nov., and D. joshuensis sp. nov. and description of Dictyobacteraceae fam. nov. within the order Ktedonobacterales isolated from Tengu-no-mugimeshi.</title>
        <authorList>
            <person name="Wang C.M."/>
            <person name="Zheng Y."/>
            <person name="Sakai Y."/>
            <person name="Toyoda A."/>
            <person name="Minakuchi Y."/>
            <person name="Abe K."/>
            <person name="Yokota A."/>
            <person name="Yabe S."/>
        </authorList>
    </citation>
    <scope>NUCLEOTIDE SEQUENCE [LARGE SCALE GENOMIC DNA]</scope>
    <source>
        <strain evidence="2">S-27</strain>
    </source>
</reference>
<evidence type="ECO:0000313" key="2">
    <source>
        <dbReference type="Proteomes" id="UP000287224"/>
    </source>
</evidence>
<proteinExistence type="predicted"/>
<gene>
    <name evidence="1" type="ORF">KDAU_27330</name>
</gene>
<accession>A0A401ZEV6</accession>
<sequence>MKKIISVGTTTWLSKSGKTLAGEAILEVTDFSPNDPDHHDIPTIAYYKQRFGGSIAHSHHPAGKKAFTLDLTL</sequence>
<name>A0A401ZEV6_9CHLR</name>